<organism evidence="3">
    <name type="scientific">Arion vulgaris</name>
    <dbReference type="NCBI Taxonomy" id="1028688"/>
    <lineage>
        <taxon>Eukaryota</taxon>
        <taxon>Metazoa</taxon>
        <taxon>Spiralia</taxon>
        <taxon>Lophotrochozoa</taxon>
        <taxon>Mollusca</taxon>
        <taxon>Gastropoda</taxon>
        <taxon>Heterobranchia</taxon>
        <taxon>Euthyneura</taxon>
        <taxon>Panpulmonata</taxon>
        <taxon>Eupulmonata</taxon>
        <taxon>Stylommatophora</taxon>
        <taxon>Helicina</taxon>
        <taxon>Arionoidea</taxon>
        <taxon>Arionidae</taxon>
        <taxon>Arion</taxon>
    </lineage>
</organism>
<evidence type="ECO:0000313" key="2">
    <source>
        <dbReference type="EMBL" id="CEK65335.1"/>
    </source>
</evidence>
<dbReference type="EMBL" id="HACG01018470">
    <property type="protein sequence ID" value="CEK65335.1"/>
    <property type="molecule type" value="Transcribed_RNA"/>
</dbReference>
<proteinExistence type="predicted"/>
<gene>
    <name evidence="3" type="primary">ORF54707</name>
    <name evidence="1" type="synonym">ORF54705</name>
    <name evidence="2" type="synonym">ORF54706</name>
</gene>
<protein>
    <submittedName>
        <fullName evidence="3">Uncharacterized protein</fullName>
    </submittedName>
</protein>
<dbReference type="EMBL" id="HACG01018469">
    <property type="protein sequence ID" value="CEK65334.1"/>
    <property type="molecule type" value="Transcribed_RNA"/>
</dbReference>
<dbReference type="AlphaFoldDB" id="A0A0B6ZBP5"/>
<evidence type="ECO:0000313" key="1">
    <source>
        <dbReference type="EMBL" id="CEK65334.1"/>
    </source>
</evidence>
<evidence type="ECO:0000313" key="3">
    <source>
        <dbReference type="EMBL" id="CEK65336.1"/>
    </source>
</evidence>
<dbReference type="EMBL" id="HACG01018471">
    <property type="protein sequence ID" value="CEK65336.1"/>
    <property type="molecule type" value="Transcribed_RNA"/>
</dbReference>
<accession>A0A0B6ZBP5</accession>
<name>A0A0B6ZBP5_9EUPU</name>
<reference evidence="3" key="1">
    <citation type="submission" date="2014-12" db="EMBL/GenBank/DDBJ databases">
        <title>Insight into the proteome of Arion vulgaris.</title>
        <authorList>
            <person name="Aradska J."/>
            <person name="Bulat T."/>
            <person name="Smidak R."/>
            <person name="Sarate P."/>
            <person name="Gangsoo J."/>
            <person name="Sialana F."/>
            <person name="Bilban M."/>
            <person name="Lubec G."/>
        </authorList>
    </citation>
    <scope>NUCLEOTIDE SEQUENCE</scope>
    <source>
        <tissue evidence="3">Skin</tissue>
    </source>
</reference>
<sequence>SWLYSHYYYKFLHKIQELQQQTCDNMINMKLHNDMTRFGEVKLAYEMMNKNSGQKNHVDTKNHDTVQGYILVNIRK</sequence>
<feature type="non-terminal residue" evidence="3">
    <location>
        <position position="1"/>
    </location>
</feature>